<keyword evidence="7" id="KW-1185">Reference proteome</keyword>
<name>A0A914BQ19_PATMI</name>
<keyword evidence="4" id="KW-0175">Coiled coil</keyword>
<feature type="coiled-coil region" evidence="4">
    <location>
        <begin position="434"/>
        <end position="461"/>
    </location>
</feature>
<feature type="region of interest" description="Disordered" evidence="5">
    <location>
        <begin position="141"/>
        <end position="164"/>
    </location>
</feature>
<evidence type="ECO:0000313" key="6">
    <source>
        <dbReference type="EnsemblMetazoa" id="XP_038078055.1"/>
    </source>
</evidence>
<dbReference type="GO" id="GO:0000149">
    <property type="term" value="F:SNARE binding"/>
    <property type="evidence" value="ECO:0007669"/>
    <property type="project" value="TreeGrafter"/>
</dbReference>
<sequence>MQRELRASGIMKKTRRVQKKAGIGKKLPMFLFKKRKPSITIQMERRPSANQSDNLWRNYKKLQQLETWRDGILHDIHEELAGVDETNVETKIRKESFQGAEHESNSMFEQIRQVFMRLSSLKTYDRHLLETCIRIVDSEERRDNESTANGTEHDGPSVTPGRPKRWREKCLDVIKSEVSKRASETAPSHDILEEDKDGSRLLQRLTKARDAILKDLEHAKDLSQLFTEEWDMYNIYVMTYYENVMSQMHDRFSFELNQTETVQVLSWMILCRDRVFNCQNADCKPCQMIVQLQDKFLREKSVHIHEWMENALKRDISDWRSEERPTADHSGALYSHFPVDILQLLEENMRQAKDISLELHGQISKVCLKELDAIMESYTANAKSYINQDQAKPAQGGRAHHRVSPPLRHGARKNSKEQRPTHFEKYVVALLNNFDRITGRLREMTKEVGEAQKQLTEDSRNNNNMQLDEEPMQKLIQKVETQTKVCSRLLLPKLMNDINSELATLLTPNWLTGNGREAVDTMCDVMTSYLRHLREPVRTWLMPAIEEMLIVGYMKGLTDKRITLKGDMKDRQSLFDKICRECQQLEKFLEEFSVVNGQISRWDVVRELASLVQVSDQQTVNTELIVLANKYPDITDKQARHVLKVRGDFTKAQVKTIVSTSLGKKRRSVKGQKKVTIFSRLPST</sequence>
<dbReference type="InterPro" id="IPR010326">
    <property type="entry name" value="EXOC3/Sec6"/>
</dbReference>
<evidence type="ECO:0008006" key="8">
    <source>
        <dbReference type="Google" id="ProtNLM"/>
    </source>
</evidence>
<accession>A0A914BQ19</accession>
<dbReference type="PANTHER" id="PTHR21292">
    <property type="entry name" value="EXOCYST COMPLEX COMPONENT SEC6-RELATED"/>
    <property type="match status" value="1"/>
</dbReference>
<dbReference type="EnsemblMetazoa" id="XM_038222127.1">
    <property type="protein sequence ID" value="XP_038078055.1"/>
    <property type="gene ID" value="LOC119745627"/>
</dbReference>
<protein>
    <recommendedName>
        <fullName evidence="8">Exocyst complex component Sec6</fullName>
    </recommendedName>
</protein>
<dbReference type="GO" id="GO:0051601">
    <property type="term" value="P:exocyst localization"/>
    <property type="evidence" value="ECO:0007669"/>
    <property type="project" value="TreeGrafter"/>
</dbReference>
<feature type="compositionally biased region" description="Basic residues" evidence="5">
    <location>
        <begin position="398"/>
        <end position="413"/>
    </location>
</feature>
<evidence type="ECO:0000256" key="2">
    <source>
        <dbReference type="ARBA" id="ARBA00022448"/>
    </source>
</evidence>
<keyword evidence="3" id="KW-0268">Exocytosis</keyword>
<dbReference type="OrthoDB" id="190098at2759"/>
<dbReference type="InterPro" id="IPR042532">
    <property type="entry name" value="EXOC3/Sec6_C"/>
</dbReference>
<evidence type="ECO:0000256" key="5">
    <source>
        <dbReference type="SAM" id="MobiDB-lite"/>
    </source>
</evidence>
<feature type="compositionally biased region" description="Basic and acidic residues" evidence="5">
    <location>
        <begin position="141"/>
        <end position="155"/>
    </location>
</feature>
<comment type="similarity">
    <text evidence="1">Belongs to the SEC6 family.</text>
</comment>
<evidence type="ECO:0000256" key="1">
    <source>
        <dbReference type="ARBA" id="ARBA00009447"/>
    </source>
</evidence>
<dbReference type="OMA" id="CAYLELI"/>
<dbReference type="GO" id="GO:0006887">
    <property type="term" value="P:exocytosis"/>
    <property type="evidence" value="ECO:0007669"/>
    <property type="project" value="UniProtKB-KW"/>
</dbReference>
<evidence type="ECO:0000256" key="4">
    <source>
        <dbReference type="SAM" id="Coils"/>
    </source>
</evidence>
<reference evidence="6" key="1">
    <citation type="submission" date="2022-11" db="UniProtKB">
        <authorList>
            <consortium name="EnsemblMetazoa"/>
        </authorList>
    </citation>
    <scope>IDENTIFICATION</scope>
</reference>
<dbReference type="GO" id="GO:0000145">
    <property type="term" value="C:exocyst"/>
    <property type="evidence" value="ECO:0007669"/>
    <property type="project" value="InterPro"/>
</dbReference>
<proteinExistence type="inferred from homology"/>
<organism evidence="6 7">
    <name type="scientific">Patiria miniata</name>
    <name type="common">Bat star</name>
    <name type="synonym">Asterina miniata</name>
    <dbReference type="NCBI Taxonomy" id="46514"/>
    <lineage>
        <taxon>Eukaryota</taxon>
        <taxon>Metazoa</taxon>
        <taxon>Echinodermata</taxon>
        <taxon>Eleutherozoa</taxon>
        <taxon>Asterozoa</taxon>
        <taxon>Asteroidea</taxon>
        <taxon>Valvatacea</taxon>
        <taxon>Valvatida</taxon>
        <taxon>Asterinidae</taxon>
        <taxon>Patiria</taxon>
    </lineage>
</organism>
<dbReference type="Pfam" id="PF06046">
    <property type="entry name" value="Sec6"/>
    <property type="match status" value="1"/>
</dbReference>
<dbReference type="AlphaFoldDB" id="A0A914BQ19"/>
<dbReference type="RefSeq" id="XP_038078055.1">
    <property type="nucleotide sequence ID" value="XM_038222127.1"/>
</dbReference>
<dbReference type="Gene3D" id="1.10.357.50">
    <property type="match status" value="1"/>
</dbReference>
<dbReference type="Gene3D" id="1.10.357.70">
    <property type="entry name" value="Exocyst complex component Sec6, C-terminal domain"/>
    <property type="match status" value="1"/>
</dbReference>
<keyword evidence="2" id="KW-0813">Transport</keyword>
<dbReference type="PANTHER" id="PTHR21292:SF1">
    <property type="entry name" value="EXOCYST COMPLEX COMPONENT 3"/>
    <property type="match status" value="1"/>
</dbReference>
<evidence type="ECO:0000256" key="3">
    <source>
        <dbReference type="ARBA" id="ARBA00022483"/>
    </source>
</evidence>
<evidence type="ECO:0000313" key="7">
    <source>
        <dbReference type="Proteomes" id="UP000887568"/>
    </source>
</evidence>
<dbReference type="GeneID" id="119745627"/>
<dbReference type="Proteomes" id="UP000887568">
    <property type="component" value="Unplaced"/>
</dbReference>
<feature type="region of interest" description="Disordered" evidence="5">
    <location>
        <begin position="390"/>
        <end position="419"/>
    </location>
</feature>